<dbReference type="Gene3D" id="3.60.21.10">
    <property type="match status" value="1"/>
</dbReference>
<dbReference type="InterPro" id="IPR004843">
    <property type="entry name" value="Calcineurin-like_PHP"/>
</dbReference>
<gene>
    <name evidence="2" type="primary">CNA1_2</name>
    <name evidence="2" type="ORF">BGZ80_005139</name>
</gene>
<accession>A0A9P6SVP7</accession>
<evidence type="ECO:0000313" key="3">
    <source>
        <dbReference type="Proteomes" id="UP000703661"/>
    </source>
</evidence>
<dbReference type="InterPro" id="IPR006186">
    <property type="entry name" value="Ser/Thr-sp_prot-phosphatase"/>
</dbReference>
<feature type="domain" description="Calcineurin-like phosphoesterase" evidence="1">
    <location>
        <begin position="120"/>
        <end position="164"/>
    </location>
</feature>
<dbReference type="Pfam" id="PF00149">
    <property type="entry name" value="Metallophos"/>
    <property type="match status" value="1"/>
</dbReference>
<dbReference type="PANTHER" id="PTHR45673">
    <property type="entry name" value="SERINE/THREONINE-PROTEIN PHOSPHATASE 2B CATALYTIC SUBUNIT 1-RELATED"/>
    <property type="match status" value="1"/>
</dbReference>
<evidence type="ECO:0000313" key="2">
    <source>
        <dbReference type="EMBL" id="KAG0006793.1"/>
    </source>
</evidence>
<dbReference type="AlphaFoldDB" id="A0A9P6SVP7"/>
<evidence type="ECO:0000259" key="1">
    <source>
        <dbReference type="Pfam" id="PF00149"/>
    </source>
</evidence>
<sequence length="173" mass="19627">MSSSQAATATAKEAQAQAALRNLQYKKPVPEIDFTIHIMDDGTTASTLERYSKDVQAPAVNIPTDDVFYSKEFPDRPDIAFLKNHFYREGRITEDQAIYILQKGTELLKKEPNLLEVDAPITVCGDIHGQYYDLMKLFEVGGNPADTRYLFLGDYVDRGYFSIEVRPVSFYQL</sequence>
<dbReference type="PRINTS" id="PR00114">
    <property type="entry name" value="STPHPHTASE"/>
</dbReference>
<keyword evidence="3" id="KW-1185">Reference proteome</keyword>
<dbReference type="InterPro" id="IPR043360">
    <property type="entry name" value="PP2B"/>
</dbReference>
<reference evidence="2" key="1">
    <citation type="journal article" date="2020" name="Fungal Divers.">
        <title>Resolving the Mortierellaceae phylogeny through synthesis of multi-gene phylogenetics and phylogenomics.</title>
        <authorList>
            <person name="Vandepol N."/>
            <person name="Liber J."/>
            <person name="Desiro A."/>
            <person name="Na H."/>
            <person name="Kennedy M."/>
            <person name="Barry K."/>
            <person name="Grigoriev I.V."/>
            <person name="Miller A.N."/>
            <person name="O'Donnell K."/>
            <person name="Stajich J.E."/>
            <person name="Bonito G."/>
        </authorList>
    </citation>
    <scope>NUCLEOTIDE SEQUENCE</scope>
    <source>
        <strain evidence="2">NRRL 2769</strain>
    </source>
</reference>
<dbReference type="Proteomes" id="UP000703661">
    <property type="component" value="Unassembled WGS sequence"/>
</dbReference>
<dbReference type="GO" id="GO:0033192">
    <property type="term" value="F:calmodulin-dependent protein phosphatase activity"/>
    <property type="evidence" value="ECO:0007669"/>
    <property type="project" value="InterPro"/>
</dbReference>
<dbReference type="GO" id="GO:0097720">
    <property type="term" value="P:calcineurin-mediated signaling"/>
    <property type="evidence" value="ECO:0007669"/>
    <property type="project" value="InterPro"/>
</dbReference>
<proteinExistence type="predicted"/>
<dbReference type="InterPro" id="IPR029052">
    <property type="entry name" value="Metallo-depent_PP-like"/>
</dbReference>
<comment type="caution">
    <text evidence="2">The sequence shown here is derived from an EMBL/GenBank/DDBJ whole genome shotgun (WGS) entry which is preliminary data.</text>
</comment>
<dbReference type="SUPFAM" id="SSF56300">
    <property type="entry name" value="Metallo-dependent phosphatases"/>
    <property type="match status" value="1"/>
</dbReference>
<name>A0A9P6SVP7_9FUNG</name>
<organism evidence="2 3">
    <name type="scientific">Entomortierella chlamydospora</name>
    <dbReference type="NCBI Taxonomy" id="101097"/>
    <lineage>
        <taxon>Eukaryota</taxon>
        <taxon>Fungi</taxon>
        <taxon>Fungi incertae sedis</taxon>
        <taxon>Mucoromycota</taxon>
        <taxon>Mortierellomycotina</taxon>
        <taxon>Mortierellomycetes</taxon>
        <taxon>Mortierellales</taxon>
        <taxon>Mortierellaceae</taxon>
        <taxon>Entomortierella</taxon>
    </lineage>
</organism>
<dbReference type="EMBL" id="JAAAID010002550">
    <property type="protein sequence ID" value="KAG0006793.1"/>
    <property type="molecule type" value="Genomic_DNA"/>
</dbReference>
<protein>
    <submittedName>
        <fullName evidence="2">3',5'-cyclic-nucleotide phosphodiesterase (PDEase) (3':5'-CNP)</fullName>
    </submittedName>
</protein>